<name>A0A7X2LWE0_9BURK</name>
<gene>
    <name evidence="3" type="ORF">GJ700_32570</name>
</gene>
<proteinExistence type="predicted"/>
<feature type="domain" description="Solute-binding protein family 3/N-terminal" evidence="2">
    <location>
        <begin position="54"/>
        <end position="281"/>
    </location>
</feature>
<dbReference type="AlphaFoldDB" id="A0A7X2LWE0"/>
<dbReference type="PANTHER" id="PTHR35936">
    <property type="entry name" value="MEMBRANE-BOUND LYTIC MUREIN TRANSGLYCOSYLASE F"/>
    <property type="match status" value="1"/>
</dbReference>
<keyword evidence="1" id="KW-0732">Signal</keyword>
<dbReference type="Proteomes" id="UP000446768">
    <property type="component" value="Unassembled WGS sequence"/>
</dbReference>
<dbReference type="SUPFAM" id="SSF53850">
    <property type="entry name" value="Periplasmic binding protein-like II"/>
    <property type="match status" value="1"/>
</dbReference>
<dbReference type="Pfam" id="PF00497">
    <property type="entry name" value="SBP_bac_3"/>
    <property type="match status" value="1"/>
</dbReference>
<comment type="caution">
    <text evidence="3">The sequence shown here is derived from an EMBL/GenBank/DDBJ whole genome shotgun (WGS) entry which is preliminary data.</text>
</comment>
<keyword evidence="4" id="KW-1185">Reference proteome</keyword>
<dbReference type="EMBL" id="WKJJ01000033">
    <property type="protein sequence ID" value="MRV76456.1"/>
    <property type="molecule type" value="Genomic_DNA"/>
</dbReference>
<evidence type="ECO:0000313" key="3">
    <source>
        <dbReference type="EMBL" id="MRV76456.1"/>
    </source>
</evidence>
<reference evidence="3 4" key="1">
    <citation type="submission" date="2019-11" db="EMBL/GenBank/DDBJ databases">
        <title>Novel species isolated from a subtropical stream in China.</title>
        <authorList>
            <person name="Lu H."/>
        </authorList>
    </citation>
    <scope>NUCLEOTIDE SEQUENCE [LARGE SCALE GENOMIC DNA]</scope>
    <source>
        <strain evidence="3 4">FT92W</strain>
    </source>
</reference>
<protein>
    <submittedName>
        <fullName evidence="3">Transporter substrate-binding domain-containing protein</fullName>
    </submittedName>
</protein>
<evidence type="ECO:0000259" key="2">
    <source>
        <dbReference type="SMART" id="SM00062"/>
    </source>
</evidence>
<accession>A0A7X2LWE0</accession>
<dbReference type="InterPro" id="IPR001638">
    <property type="entry name" value="Solute-binding_3/MltF_N"/>
</dbReference>
<evidence type="ECO:0000313" key="4">
    <source>
        <dbReference type="Proteomes" id="UP000446768"/>
    </source>
</evidence>
<sequence>MWHGRHRSSPFHHANPLRWLIQLIARGNSMKSASVPMLAALAGLLLPLAASAATYKCVALHYPPLIYHDSQHQPAGVAYGIVQRAFQQLGHTLTVEIYPWNRAHAMIRAGEADCIFTIFRSAERDSYLDFSNESLLFQPIYFYARRGRAIHFDGDLEAVKGMRIGTALGVNYGPKFEQMRPSLATEAAATLELNFKKLALGRIDLVVSNGYTALSTLDTPALRAEAGQIDRVPTPIDHVPTHIAFAKGRNLTALRDAVDGQLRKMAASGETRQLMESYAIDKAAGPASAH</sequence>
<dbReference type="PANTHER" id="PTHR35936:SF25">
    <property type="entry name" value="ABC TRANSPORTER SUBSTRATE-BINDING PROTEIN"/>
    <property type="match status" value="1"/>
</dbReference>
<dbReference type="Gene3D" id="3.40.190.10">
    <property type="entry name" value="Periplasmic binding protein-like II"/>
    <property type="match status" value="2"/>
</dbReference>
<organism evidence="3 4">
    <name type="scientific">Pseudoduganella rivuli</name>
    <dbReference type="NCBI Taxonomy" id="2666085"/>
    <lineage>
        <taxon>Bacteria</taxon>
        <taxon>Pseudomonadati</taxon>
        <taxon>Pseudomonadota</taxon>
        <taxon>Betaproteobacteria</taxon>
        <taxon>Burkholderiales</taxon>
        <taxon>Oxalobacteraceae</taxon>
        <taxon>Telluria group</taxon>
        <taxon>Pseudoduganella</taxon>
    </lineage>
</organism>
<evidence type="ECO:0000256" key="1">
    <source>
        <dbReference type="ARBA" id="ARBA00022729"/>
    </source>
</evidence>
<dbReference type="SMART" id="SM00062">
    <property type="entry name" value="PBPb"/>
    <property type="match status" value="1"/>
</dbReference>